<dbReference type="SUPFAM" id="SSF52047">
    <property type="entry name" value="RNI-like"/>
    <property type="match status" value="1"/>
</dbReference>
<gene>
    <name evidence="1" type="ORF">J8N05_28235</name>
</gene>
<keyword evidence="2" id="KW-1185">Reference proteome</keyword>
<reference evidence="1 2" key="1">
    <citation type="submission" date="2021-04" db="EMBL/GenBank/DDBJ databases">
        <authorList>
            <person name="Tang X."/>
            <person name="Zhou X."/>
            <person name="Chen X."/>
            <person name="Cernava T."/>
            <person name="Zhang C."/>
        </authorList>
    </citation>
    <scope>NUCLEOTIDE SEQUENCE [LARGE SCALE GENOMIC DNA]</scope>
    <source>
        <strain evidence="1 2">BH-SS-21</strain>
    </source>
</reference>
<dbReference type="Gene3D" id="3.80.10.10">
    <property type="entry name" value="Ribonuclease Inhibitor"/>
    <property type="match status" value="1"/>
</dbReference>
<dbReference type="InterPro" id="IPR032675">
    <property type="entry name" value="LRR_dom_sf"/>
</dbReference>
<dbReference type="InterPro" id="IPR047722">
    <property type="entry name" value="STM4015-like"/>
</dbReference>
<evidence type="ECO:0000313" key="2">
    <source>
        <dbReference type="Proteomes" id="UP000677413"/>
    </source>
</evidence>
<dbReference type="Proteomes" id="UP000677413">
    <property type="component" value="Unassembled WGS sequence"/>
</dbReference>
<proteinExistence type="predicted"/>
<dbReference type="AlphaFoldDB" id="A0A940Y310"/>
<accession>A0A940Y310</accession>
<sequence>MYMDHLTALHGLPVHQFPAPGEGDGPMPAAEDVAWRICSADYEASEIWSEAVPDGTYEGQWDRFLKTVDLARVQALVLGGGAYSSEGPPDRAVSELIAAADRLTGLKALYLADLTPEESEMSWIVQGDVTPILNAFPRLRELGVRGSTVGMAADEEGSGLRLTPLRHEHLRILRLENGGLPGEVARAVAASDLPALEHLDLWLGEEFYGCTTTLADLSPILDGDRLPALRRLGLQNSYMQDEIAAAVAGAPVVARLTALHLGLGTLSDTGATALLGGQPLTHLKELDLHRHYLSEPMMQRIRGALEPAGVVVNLDEREEIGEGSGRYVAVGE</sequence>
<organism evidence="1 2">
    <name type="scientific">Streptomyces liliiviolaceus</name>
    <dbReference type="NCBI Taxonomy" id="2823109"/>
    <lineage>
        <taxon>Bacteria</taxon>
        <taxon>Bacillati</taxon>
        <taxon>Actinomycetota</taxon>
        <taxon>Actinomycetes</taxon>
        <taxon>Kitasatosporales</taxon>
        <taxon>Streptomycetaceae</taxon>
        <taxon>Streptomyces</taxon>
    </lineage>
</organism>
<evidence type="ECO:0000313" key="1">
    <source>
        <dbReference type="EMBL" id="MBQ0852051.1"/>
    </source>
</evidence>
<comment type="caution">
    <text evidence="1">The sequence shown here is derived from an EMBL/GenBank/DDBJ whole genome shotgun (WGS) entry which is preliminary data.</text>
</comment>
<protein>
    <submittedName>
        <fullName evidence="1">STM4015 family protein</fullName>
    </submittedName>
</protein>
<dbReference type="EMBL" id="JAGPYQ010000001">
    <property type="protein sequence ID" value="MBQ0852051.1"/>
    <property type="molecule type" value="Genomic_DNA"/>
</dbReference>
<dbReference type="NCBIfam" id="NF038076">
    <property type="entry name" value="fam_STM4015"/>
    <property type="match status" value="1"/>
</dbReference>
<name>A0A940Y310_9ACTN</name>